<accession>A0AAE0ZHZ4</accession>
<dbReference type="AlphaFoldDB" id="A0AAE0ZHZ4"/>
<reference evidence="1" key="1">
    <citation type="journal article" date="2023" name="G3 (Bethesda)">
        <title>A reference genome for the long-term kleptoplast-retaining sea slug Elysia crispata morphotype clarki.</title>
        <authorList>
            <person name="Eastman K.E."/>
            <person name="Pendleton A.L."/>
            <person name="Shaikh M.A."/>
            <person name="Suttiyut T."/>
            <person name="Ogas R."/>
            <person name="Tomko P."/>
            <person name="Gavelis G."/>
            <person name="Widhalm J.R."/>
            <person name="Wisecaver J.H."/>
        </authorList>
    </citation>
    <scope>NUCLEOTIDE SEQUENCE</scope>
    <source>
        <strain evidence="1">ECLA1</strain>
    </source>
</reference>
<evidence type="ECO:0000313" key="2">
    <source>
        <dbReference type="Proteomes" id="UP001283361"/>
    </source>
</evidence>
<comment type="caution">
    <text evidence="1">The sequence shown here is derived from an EMBL/GenBank/DDBJ whole genome shotgun (WGS) entry which is preliminary data.</text>
</comment>
<keyword evidence="2" id="KW-1185">Reference proteome</keyword>
<gene>
    <name evidence="1" type="ORF">RRG08_046913</name>
</gene>
<dbReference type="Proteomes" id="UP001283361">
    <property type="component" value="Unassembled WGS sequence"/>
</dbReference>
<organism evidence="1 2">
    <name type="scientific">Elysia crispata</name>
    <name type="common">lettuce slug</name>
    <dbReference type="NCBI Taxonomy" id="231223"/>
    <lineage>
        <taxon>Eukaryota</taxon>
        <taxon>Metazoa</taxon>
        <taxon>Spiralia</taxon>
        <taxon>Lophotrochozoa</taxon>
        <taxon>Mollusca</taxon>
        <taxon>Gastropoda</taxon>
        <taxon>Heterobranchia</taxon>
        <taxon>Euthyneura</taxon>
        <taxon>Panpulmonata</taxon>
        <taxon>Sacoglossa</taxon>
        <taxon>Placobranchoidea</taxon>
        <taxon>Plakobranchidae</taxon>
        <taxon>Elysia</taxon>
    </lineage>
</organism>
<dbReference type="EMBL" id="JAWDGP010003890">
    <property type="protein sequence ID" value="KAK3769808.1"/>
    <property type="molecule type" value="Genomic_DNA"/>
</dbReference>
<sequence length="98" mass="11135">MYSSFKALLISRGLTRLYRQRHSTLPRIRLDHGLDWSILDPSRLKRLWNGFTLASGDGETVGVKAVARISINRNISKATASLFPLFCLEVVHRERILG</sequence>
<name>A0AAE0ZHZ4_9GAST</name>
<protein>
    <submittedName>
        <fullName evidence="1">Uncharacterized protein</fullName>
    </submittedName>
</protein>
<proteinExistence type="predicted"/>
<evidence type="ECO:0000313" key="1">
    <source>
        <dbReference type="EMBL" id="KAK3769808.1"/>
    </source>
</evidence>